<dbReference type="InterPro" id="IPR036271">
    <property type="entry name" value="Tet_transcr_reg_TetR-rel_C_sf"/>
</dbReference>
<sequence>MSPRESTAKAHPRSRLLEAAIRILAADGPEALQARRLATEVGMSTMAVYTHFGGMGGLITEIVREGFIRLGRRMEEIPPGDDPVVDLLALGLAYRDHALDNPQLYRLMFGVVSPGGRQGGKDLTVAGVGNDLPEGQAAFARLVTAVTRVMEATDTREEEPHSAAAQFWSAIHGYVLLEIAGFFDGDGDPVERYLVPLGTKLVVGIGATPEHTARCVRQIAAARPRAESITEA</sequence>
<feature type="DNA-binding region" description="H-T-H motif" evidence="4">
    <location>
        <begin position="33"/>
        <end position="52"/>
    </location>
</feature>
<evidence type="ECO:0000256" key="1">
    <source>
        <dbReference type="ARBA" id="ARBA00023015"/>
    </source>
</evidence>
<dbReference type="Pfam" id="PF00440">
    <property type="entry name" value="TetR_N"/>
    <property type="match status" value="1"/>
</dbReference>
<accession>A0ABP8TUD7</accession>
<comment type="caution">
    <text evidence="6">The sequence shown here is derived from an EMBL/GenBank/DDBJ whole genome shotgun (WGS) entry which is preliminary data.</text>
</comment>
<gene>
    <name evidence="6" type="ORF">GCM10023195_74480</name>
</gene>
<evidence type="ECO:0000256" key="2">
    <source>
        <dbReference type="ARBA" id="ARBA00023125"/>
    </source>
</evidence>
<dbReference type="PANTHER" id="PTHR30055:SF209">
    <property type="entry name" value="POSSIBLE TRANSCRIPTIONAL REGULATORY PROTEIN (PROBABLY TETR-FAMILY)"/>
    <property type="match status" value="1"/>
</dbReference>
<dbReference type="Proteomes" id="UP001500212">
    <property type="component" value="Unassembled WGS sequence"/>
</dbReference>
<dbReference type="PROSITE" id="PS50977">
    <property type="entry name" value="HTH_TETR_2"/>
    <property type="match status" value="1"/>
</dbReference>
<dbReference type="PANTHER" id="PTHR30055">
    <property type="entry name" value="HTH-TYPE TRANSCRIPTIONAL REGULATOR RUTR"/>
    <property type="match status" value="1"/>
</dbReference>
<dbReference type="SUPFAM" id="SSF46689">
    <property type="entry name" value="Homeodomain-like"/>
    <property type="match status" value="1"/>
</dbReference>
<evidence type="ECO:0000313" key="7">
    <source>
        <dbReference type="Proteomes" id="UP001500212"/>
    </source>
</evidence>
<keyword evidence="7" id="KW-1185">Reference proteome</keyword>
<dbReference type="InterPro" id="IPR050109">
    <property type="entry name" value="HTH-type_TetR-like_transc_reg"/>
</dbReference>
<dbReference type="EMBL" id="BAABHJ010000037">
    <property type="protein sequence ID" value="GAA4616729.1"/>
    <property type="molecule type" value="Genomic_DNA"/>
</dbReference>
<proteinExistence type="predicted"/>
<evidence type="ECO:0000313" key="6">
    <source>
        <dbReference type="EMBL" id="GAA4616729.1"/>
    </source>
</evidence>
<keyword evidence="2 4" id="KW-0238">DNA-binding</keyword>
<dbReference type="InterPro" id="IPR009057">
    <property type="entry name" value="Homeodomain-like_sf"/>
</dbReference>
<protein>
    <submittedName>
        <fullName evidence="6">TetR/AcrR family transcriptional regulator</fullName>
    </submittedName>
</protein>
<dbReference type="RefSeq" id="WP_345365019.1">
    <property type="nucleotide sequence ID" value="NZ_BAABHJ010000037.1"/>
</dbReference>
<organism evidence="6 7">
    <name type="scientific">Actinoallomurus liliacearum</name>
    <dbReference type="NCBI Taxonomy" id="1080073"/>
    <lineage>
        <taxon>Bacteria</taxon>
        <taxon>Bacillati</taxon>
        <taxon>Actinomycetota</taxon>
        <taxon>Actinomycetes</taxon>
        <taxon>Streptosporangiales</taxon>
        <taxon>Thermomonosporaceae</taxon>
        <taxon>Actinoallomurus</taxon>
    </lineage>
</organism>
<dbReference type="InterPro" id="IPR025996">
    <property type="entry name" value="MT1864/Rv1816-like_C"/>
</dbReference>
<keyword evidence="3" id="KW-0804">Transcription</keyword>
<reference evidence="7" key="1">
    <citation type="journal article" date="2019" name="Int. J. Syst. Evol. Microbiol.">
        <title>The Global Catalogue of Microorganisms (GCM) 10K type strain sequencing project: providing services to taxonomists for standard genome sequencing and annotation.</title>
        <authorList>
            <consortium name="The Broad Institute Genomics Platform"/>
            <consortium name="The Broad Institute Genome Sequencing Center for Infectious Disease"/>
            <person name="Wu L."/>
            <person name="Ma J."/>
        </authorList>
    </citation>
    <scope>NUCLEOTIDE SEQUENCE [LARGE SCALE GENOMIC DNA]</scope>
    <source>
        <strain evidence="7">JCM 17938</strain>
    </source>
</reference>
<keyword evidence="1" id="KW-0805">Transcription regulation</keyword>
<evidence type="ECO:0000256" key="3">
    <source>
        <dbReference type="ARBA" id="ARBA00023163"/>
    </source>
</evidence>
<dbReference type="Gene3D" id="1.10.357.10">
    <property type="entry name" value="Tetracycline Repressor, domain 2"/>
    <property type="match status" value="1"/>
</dbReference>
<dbReference type="InterPro" id="IPR001647">
    <property type="entry name" value="HTH_TetR"/>
</dbReference>
<name>A0ABP8TUD7_9ACTN</name>
<feature type="domain" description="HTH tetR-type" evidence="5">
    <location>
        <begin position="10"/>
        <end position="70"/>
    </location>
</feature>
<evidence type="ECO:0000256" key="4">
    <source>
        <dbReference type="PROSITE-ProRule" id="PRU00335"/>
    </source>
</evidence>
<dbReference type="SUPFAM" id="SSF48498">
    <property type="entry name" value="Tetracyclin repressor-like, C-terminal domain"/>
    <property type="match status" value="1"/>
</dbReference>
<dbReference type="Pfam" id="PF13305">
    <property type="entry name" value="TetR_C_33"/>
    <property type="match status" value="1"/>
</dbReference>
<evidence type="ECO:0000259" key="5">
    <source>
        <dbReference type="PROSITE" id="PS50977"/>
    </source>
</evidence>